<evidence type="ECO:0000313" key="3">
    <source>
        <dbReference type="Proteomes" id="UP001501447"/>
    </source>
</evidence>
<feature type="compositionally biased region" description="Low complexity" evidence="1">
    <location>
        <begin position="103"/>
        <end position="125"/>
    </location>
</feature>
<comment type="caution">
    <text evidence="2">The sequence shown here is derived from an EMBL/GenBank/DDBJ whole genome shotgun (WGS) entry which is preliminary data.</text>
</comment>
<sequence>MLDVSDAVRAEIGEAEADRLLAGENAPGNYDCTSCRTPGHTSQERTSTVLFVGEETAVLAFAHATCIPSQVVTVSEEQLQGAVRTIAANEANGGQGGNGAAGGNEANGAAQVPAPSAAPSLTPATPIAPPPHGAPAAPPAPAAHETGPRQAVLGVTCGQVLIEGTLHPAIVVEPTGPIARPGSDGPGDEFLALLIEQGFLPVTDVACRPSPIAGWSVLLAMGQLHAILQPPANPGAQPAAWWQAHQPLAVTDGWRTAAAKSHKVLVYAAPAGSIGQQPREDLLREALEKAAAGSVLVAATMPLTGT</sequence>
<name>A0ABP6D0R9_9ACTN</name>
<feature type="compositionally biased region" description="Pro residues" evidence="1">
    <location>
        <begin position="126"/>
        <end position="141"/>
    </location>
</feature>
<dbReference type="EMBL" id="BAAARJ010000021">
    <property type="protein sequence ID" value="GAA2632793.1"/>
    <property type="molecule type" value="Genomic_DNA"/>
</dbReference>
<evidence type="ECO:0000256" key="1">
    <source>
        <dbReference type="SAM" id="MobiDB-lite"/>
    </source>
</evidence>
<dbReference type="Proteomes" id="UP001501447">
    <property type="component" value="Unassembled WGS sequence"/>
</dbReference>
<evidence type="ECO:0000313" key="2">
    <source>
        <dbReference type="EMBL" id="GAA2632793.1"/>
    </source>
</evidence>
<feature type="region of interest" description="Disordered" evidence="1">
    <location>
        <begin position="94"/>
        <end position="146"/>
    </location>
</feature>
<dbReference type="RefSeq" id="WP_344569797.1">
    <property type="nucleotide sequence ID" value="NZ_BAAARJ010000021.1"/>
</dbReference>
<accession>A0ABP6D0R9</accession>
<organism evidence="2 3">
    <name type="scientific">Streptomyces axinellae</name>
    <dbReference type="NCBI Taxonomy" id="552788"/>
    <lineage>
        <taxon>Bacteria</taxon>
        <taxon>Bacillati</taxon>
        <taxon>Actinomycetota</taxon>
        <taxon>Actinomycetes</taxon>
        <taxon>Kitasatosporales</taxon>
        <taxon>Streptomycetaceae</taxon>
        <taxon>Streptomyces</taxon>
    </lineage>
</organism>
<protein>
    <submittedName>
        <fullName evidence="2">Uncharacterized protein</fullName>
    </submittedName>
</protein>
<gene>
    <name evidence="2" type="ORF">GCM10009863_56080</name>
</gene>
<proteinExistence type="predicted"/>
<keyword evidence="3" id="KW-1185">Reference proteome</keyword>
<reference evidence="3" key="1">
    <citation type="journal article" date="2019" name="Int. J. Syst. Evol. Microbiol.">
        <title>The Global Catalogue of Microorganisms (GCM) 10K type strain sequencing project: providing services to taxonomists for standard genome sequencing and annotation.</title>
        <authorList>
            <consortium name="The Broad Institute Genomics Platform"/>
            <consortium name="The Broad Institute Genome Sequencing Center for Infectious Disease"/>
            <person name="Wu L."/>
            <person name="Ma J."/>
        </authorList>
    </citation>
    <scope>NUCLEOTIDE SEQUENCE [LARGE SCALE GENOMIC DNA]</scope>
    <source>
        <strain evidence="3">JCM 16373</strain>
    </source>
</reference>